<reference evidence="1 2" key="1">
    <citation type="journal article" date="2016" name="Front. Microbiol.">
        <title>Fuerstia marisgermanicae gen. nov., sp. nov., an Unusual Member of the Phylum Planctomycetes from the German Wadden Sea.</title>
        <authorList>
            <person name="Kohn T."/>
            <person name="Heuer A."/>
            <person name="Jogler M."/>
            <person name="Vollmers J."/>
            <person name="Boedeker C."/>
            <person name="Bunk B."/>
            <person name="Rast P."/>
            <person name="Borchert D."/>
            <person name="Glockner I."/>
            <person name="Freese H.M."/>
            <person name="Klenk H.P."/>
            <person name="Overmann J."/>
            <person name="Kaster A.K."/>
            <person name="Rohde M."/>
            <person name="Wiegand S."/>
            <person name="Jogler C."/>
        </authorList>
    </citation>
    <scope>NUCLEOTIDE SEQUENCE [LARGE SCALE GENOMIC DNA]</scope>
    <source>
        <strain evidence="1 2">NH11</strain>
    </source>
</reference>
<evidence type="ECO:0000313" key="2">
    <source>
        <dbReference type="Proteomes" id="UP000187735"/>
    </source>
</evidence>
<dbReference type="OrthoDB" id="459488at2"/>
<dbReference type="Proteomes" id="UP000187735">
    <property type="component" value="Chromosome"/>
</dbReference>
<dbReference type="RefSeq" id="WP_077024865.1">
    <property type="nucleotide sequence ID" value="NZ_CP017641.1"/>
</dbReference>
<protein>
    <recommendedName>
        <fullName evidence="3">Tetratricopeptide repeat protein</fullName>
    </recommendedName>
</protein>
<name>A0A1P8WH66_9PLAN</name>
<evidence type="ECO:0000313" key="1">
    <source>
        <dbReference type="EMBL" id="APZ93402.1"/>
    </source>
</evidence>
<dbReference type="AlphaFoldDB" id="A0A1P8WH66"/>
<dbReference type="STRING" id="1891926.Fuma_03019"/>
<dbReference type="EMBL" id="CP017641">
    <property type="protein sequence ID" value="APZ93402.1"/>
    <property type="molecule type" value="Genomic_DNA"/>
</dbReference>
<dbReference type="KEGG" id="fmr:Fuma_03019"/>
<sequence>MRWPWQWAKAQSDIGMILKDLADRSEGRVSHELLRDASAALKSALKIQTKDTLPHQWATTSSNLCNVLVRLGQHGFESEEVFDDAFKIYDDILTIWTRKSSPQDWAKTKSNIGIAYTALAIAHPTRSDEAIRSAIAAHEAALEVFRQESFPAFHGEVRKRLERARAFDSGEKNQ</sequence>
<dbReference type="SUPFAM" id="SSF48452">
    <property type="entry name" value="TPR-like"/>
    <property type="match status" value="1"/>
</dbReference>
<evidence type="ECO:0008006" key="3">
    <source>
        <dbReference type="Google" id="ProtNLM"/>
    </source>
</evidence>
<accession>A0A1P8WH66</accession>
<gene>
    <name evidence="1" type="ORF">Fuma_03019</name>
</gene>
<proteinExistence type="predicted"/>
<keyword evidence="2" id="KW-1185">Reference proteome</keyword>
<organism evidence="1 2">
    <name type="scientific">Fuerstiella marisgermanici</name>
    <dbReference type="NCBI Taxonomy" id="1891926"/>
    <lineage>
        <taxon>Bacteria</taxon>
        <taxon>Pseudomonadati</taxon>
        <taxon>Planctomycetota</taxon>
        <taxon>Planctomycetia</taxon>
        <taxon>Planctomycetales</taxon>
        <taxon>Planctomycetaceae</taxon>
        <taxon>Fuerstiella</taxon>
    </lineage>
</organism>
<dbReference type="Gene3D" id="1.25.40.10">
    <property type="entry name" value="Tetratricopeptide repeat domain"/>
    <property type="match status" value="1"/>
</dbReference>
<dbReference type="InterPro" id="IPR011990">
    <property type="entry name" value="TPR-like_helical_dom_sf"/>
</dbReference>